<reference evidence="1 2" key="2">
    <citation type="journal article" date="2022" name="Mol. Ecol. Resour.">
        <title>The genomes of chicory, endive, great burdock and yacon provide insights into Asteraceae paleo-polyploidization history and plant inulin production.</title>
        <authorList>
            <person name="Fan W."/>
            <person name="Wang S."/>
            <person name="Wang H."/>
            <person name="Wang A."/>
            <person name="Jiang F."/>
            <person name="Liu H."/>
            <person name="Zhao H."/>
            <person name="Xu D."/>
            <person name="Zhang Y."/>
        </authorList>
    </citation>
    <scope>NUCLEOTIDE SEQUENCE [LARGE SCALE GENOMIC DNA]</scope>
    <source>
        <strain evidence="2">cv. Yunnan</strain>
        <tissue evidence="1">Leaves</tissue>
    </source>
</reference>
<gene>
    <name evidence="1" type="ORF">L1987_03465</name>
</gene>
<evidence type="ECO:0000313" key="1">
    <source>
        <dbReference type="EMBL" id="KAI3829345.1"/>
    </source>
</evidence>
<organism evidence="1 2">
    <name type="scientific">Smallanthus sonchifolius</name>
    <dbReference type="NCBI Taxonomy" id="185202"/>
    <lineage>
        <taxon>Eukaryota</taxon>
        <taxon>Viridiplantae</taxon>
        <taxon>Streptophyta</taxon>
        <taxon>Embryophyta</taxon>
        <taxon>Tracheophyta</taxon>
        <taxon>Spermatophyta</taxon>
        <taxon>Magnoliopsida</taxon>
        <taxon>eudicotyledons</taxon>
        <taxon>Gunneridae</taxon>
        <taxon>Pentapetalae</taxon>
        <taxon>asterids</taxon>
        <taxon>campanulids</taxon>
        <taxon>Asterales</taxon>
        <taxon>Asteraceae</taxon>
        <taxon>Asteroideae</taxon>
        <taxon>Heliantheae alliance</taxon>
        <taxon>Millerieae</taxon>
        <taxon>Smallanthus</taxon>
    </lineage>
</organism>
<comment type="caution">
    <text evidence="1">The sequence shown here is derived from an EMBL/GenBank/DDBJ whole genome shotgun (WGS) entry which is preliminary data.</text>
</comment>
<proteinExistence type="predicted"/>
<dbReference type="Proteomes" id="UP001056120">
    <property type="component" value="Linkage Group LG01"/>
</dbReference>
<accession>A0ACB9KAV1</accession>
<reference evidence="2" key="1">
    <citation type="journal article" date="2022" name="Mol. Ecol. Resour.">
        <title>The genomes of chicory, endive, great burdock and yacon provide insights into Asteraceae palaeo-polyploidization history and plant inulin production.</title>
        <authorList>
            <person name="Fan W."/>
            <person name="Wang S."/>
            <person name="Wang H."/>
            <person name="Wang A."/>
            <person name="Jiang F."/>
            <person name="Liu H."/>
            <person name="Zhao H."/>
            <person name="Xu D."/>
            <person name="Zhang Y."/>
        </authorList>
    </citation>
    <scope>NUCLEOTIDE SEQUENCE [LARGE SCALE GENOMIC DNA]</scope>
    <source>
        <strain evidence="2">cv. Yunnan</strain>
    </source>
</reference>
<name>A0ACB9KAV1_9ASTR</name>
<dbReference type="EMBL" id="CM042018">
    <property type="protein sequence ID" value="KAI3829345.1"/>
    <property type="molecule type" value="Genomic_DNA"/>
</dbReference>
<sequence>MRVVLLSLLFLIMPGSGHGQCSSVNTTFKKNQRTLLDLLAKNAPLQDGFYNSSVGNNSDQVYGVSQCKALISSNDCTNCLKLSIGSYDGCSEFSEMESMSSACTTKISNKNIIGVWTNSSSATFGNQGLDKPLVFSKGFSMMQDLASSVPYQPLMYQAAEIDVGVDGERYGLAQCGRDLSKLNCQNCLEDVLVRYRSYVENRTGWEILGSSCSMWYSNVSDAFNNQEVSVTALTPSALPSDSDQFPPGKPSVTSGN</sequence>
<keyword evidence="2" id="KW-1185">Reference proteome</keyword>
<protein>
    <submittedName>
        <fullName evidence="1">Uncharacterized protein</fullName>
    </submittedName>
</protein>
<evidence type="ECO:0000313" key="2">
    <source>
        <dbReference type="Proteomes" id="UP001056120"/>
    </source>
</evidence>